<accession>A0ABN8QVM8</accession>
<comment type="caution">
    <text evidence="2">The sequence shown here is derived from an EMBL/GenBank/DDBJ whole genome shotgun (WGS) entry which is preliminary data.</text>
</comment>
<organism evidence="2 3">
    <name type="scientific">Porites lobata</name>
    <dbReference type="NCBI Taxonomy" id="104759"/>
    <lineage>
        <taxon>Eukaryota</taxon>
        <taxon>Metazoa</taxon>
        <taxon>Cnidaria</taxon>
        <taxon>Anthozoa</taxon>
        <taxon>Hexacorallia</taxon>
        <taxon>Scleractinia</taxon>
        <taxon>Fungiina</taxon>
        <taxon>Poritidae</taxon>
        <taxon>Porites</taxon>
    </lineage>
</organism>
<evidence type="ECO:0000256" key="1">
    <source>
        <dbReference type="SAM" id="MobiDB-lite"/>
    </source>
</evidence>
<evidence type="ECO:0008006" key="4">
    <source>
        <dbReference type="Google" id="ProtNLM"/>
    </source>
</evidence>
<evidence type="ECO:0000313" key="2">
    <source>
        <dbReference type="EMBL" id="CAH3169417.1"/>
    </source>
</evidence>
<feature type="region of interest" description="Disordered" evidence="1">
    <location>
        <begin position="61"/>
        <end position="87"/>
    </location>
</feature>
<dbReference type="EMBL" id="CALNXK010000150">
    <property type="protein sequence ID" value="CAH3169417.1"/>
    <property type="molecule type" value="Genomic_DNA"/>
</dbReference>
<evidence type="ECO:0000313" key="3">
    <source>
        <dbReference type="Proteomes" id="UP001159405"/>
    </source>
</evidence>
<gene>
    <name evidence="2" type="ORF">PLOB_00010138</name>
</gene>
<keyword evidence="3" id="KW-1185">Reference proteome</keyword>
<reference evidence="2 3" key="1">
    <citation type="submission" date="2022-05" db="EMBL/GenBank/DDBJ databases">
        <authorList>
            <consortium name="Genoscope - CEA"/>
            <person name="William W."/>
        </authorList>
    </citation>
    <scope>NUCLEOTIDE SEQUENCE [LARGE SCALE GENOMIC DNA]</scope>
</reference>
<feature type="non-terminal residue" evidence="2">
    <location>
        <position position="1"/>
    </location>
</feature>
<feature type="non-terminal residue" evidence="2">
    <location>
        <position position="517"/>
    </location>
</feature>
<feature type="compositionally biased region" description="Acidic residues" evidence="1">
    <location>
        <begin position="66"/>
        <end position="86"/>
    </location>
</feature>
<dbReference type="Pfam" id="PF13151">
    <property type="entry name" value="DUF3990"/>
    <property type="match status" value="1"/>
</dbReference>
<dbReference type="Proteomes" id="UP001159405">
    <property type="component" value="Unassembled WGS sequence"/>
</dbReference>
<protein>
    <recommendedName>
        <fullName evidence="4">PARP</fullName>
    </recommendedName>
</protein>
<dbReference type="InterPro" id="IPR025051">
    <property type="entry name" value="DUF3990"/>
</dbReference>
<dbReference type="Gene3D" id="3.90.175.10">
    <property type="entry name" value="Diphtheria Toxin, domain 1"/>
    <property type="match status" value="1"/>
</dbReference>
<proteinExistence type="predicted"/>
<dbReference type="SUPFAM" id="SSF56399">
    <property type="entry name" value="ADP-ribosylation"/>
    <property type="match status" value="1"/>
</dbReference>
<name>A0ABN8QVM8_9CNID</name>
<sequence>TKRSVISTSCSQLKVVRFLHLKTNMASSLDAMTASRSIFESEGVEAERFIQGLKLPVRCNTRVDEMETDSSESSGDDESDEDETEENFPGLFELEALTLIIKLWLRRTQQTKQDQQKSLQDFENKLYRVLSESVEPLKKFLASKKSKDLTDLPMLQHYIEMLSEACDGLMKEKMKVNFQMHEEDRRRLDKYTVFVCSLLGLRLDFLDRLEEMPPEIRDHQTLYYWIVNFLRNNNDTLSKTEKNSFSYKEQLYAIGFDPSSSAVESILERAGSMKQHIEACERAERGIQDEFKYNILLSQQSKRFPFEIDGRAEWLEKDGVIIANVVTEKSESSMKTQSMLTKLELYGEQQVVLFHGTDHESACDIMNGRGIHLGAGRKKRDFSSGAGFYLTKNLDDALSWACSTTVKPAILVFRVELDFLNKASKLNLNEGDGLTKWREIVNFFRLDRGPRNIRSSLSTYDLIEGKSAIATRSETTNGNVLMFEQNPSSYQMCLISEKFAEMFQEKLHSIFFMTFRK</sequence>